<accession>A0A7J7CFM2</accession>
<feature type="domain" description="PPC" evidence="8">
    <location>
        <begin position="123"/>
        <end position="264"/>
    </location>
</feature>
<dbReference type="CDD" id="cd11378">
    <property type="entry name" value="DUF296"/>
    <property type="match status" value="1"/>
</dbReference>
<dbReference type="Pfam" id="PF03479">
    <property type="entry name" value="PCC"/>
    <property type="match status" value="1"/>
</dbReference>
<comment type="domain">
    <text evidence="6">The PPC domain mediates interactions between AHL proteins.</text>
</comment>
<evidence type="ECO:0000259" key="8">
    <source>
        <dbReference type="PROSITE" id="PS51742"/>
    </source>
</evidence>
<keyword evidence="2 6" id="KW-0805">Transcription regulation</keyword>
<organism evidence="9 10">
    <name type="scientific">Tripterygium wilfordii</name>
    <name type="common">Thunder God vine</name>
    <dbReference type="NCBI Taxonomy" id="458696"/>
    <lineage>
        <taxon>Eukaryota</taxon>
        <taxon>Viridiplantae</taxon>
        <taxon>Streptophyta</taxon>
        <taxon>Embryophyta</taxon>
        <taxon>Tracheophyta</taxon>
        <taxon>Spermatophyta</taxon>
        <taxon>Magnoliopsida</taxon>
        <taxon>eudicotyledons</taxon>
        <taxon>Gunneridae</taxon>
        <taxon>Pentapetalae</taxon>
        <taxon>rosids</taxon>
        <taxon>fabids</taxon>
        <taxon>Celastrales</taxon>
        <taxon>Celastraceae</taxon>
        <taxon>Tripterygium</taxon>
    </lineage>
</organism>
<comment type="function">
    <text evidence="6">Transcription factor that specifically binds AT-rich DNA sequences related to the nuclear matrix attachment regions (MARs).</text>
</comment>
<dbReference type="FunFam" id="3.30.1330.80:FF:000003">
    <property type="entry name" value="AT-hook motif nuclear-localized protein 1-like"/>
    <property type="match status" value="1"/>
</dbReference>
<dbReference type="OrthoDB" id="2014829at2759"/>
<dbReference type="Proteomes" id="UP000593562">
    <property type="component" value="Unassembled WGS sequence"/>
</dbReference>
<evidence type="ECO:0000256" key="7">
    <source>
        <dbReference type="SAM" id="MobiDB-lite"/>
    </source>
</evidence>
<dbReference type="AlphaFoldDB" id="A0A7J7CFM2"/>
<dbReference type="Gene3D" id="3.30.1330.80">
    <property type="entry name" value="Hypothetical protein, similar to alpha- acetolactate decarboxylase, domain 2"/>
    <property type="match status" value="1"/>
</dbReference>
<keyword evidence="5 6" id="KW-0539">Nucleus</keyword>
<evidence type="ECO:0000256" key="6">
    <source>
        <dbReference type="RuleBase" id="RU367031"/>
    </source>
</evidence>
<evidence type="ECO:0000256" key="2">
    <source>
        <dbReference type="ARBA" id="ARBA00023015"/>
    </source>
</evidence>
<dbReference type="PANTHER" id="PTHR31500:SF96">
    <property type="entry name" value="AT-HOOK MOTIF NUCLEAR-LOCALIZED PROTEIN 7"/>
    <property type="match status" value="1"/>
</dbReference>
<evidence type="ECO:0000313" key="9">
    <source>
        <dbReference type="EMBL" id="KAF5732958.1"/>
    </source>
</evidence>
<feature type="compositionally biased region" description="Polar residues" evidence="7">
    <location>
        <begin position="323"/>
        <end position="332"/>
    </location>
</feature>
<evidence type="ECO:0000256" key="1">
    <source>
        <dbReference type="ARBA" id="ARBA00004123"/>
    </source>
</evidence>
<dbReference type="PANTHER" id="PTHR31500">
    <property type="entry name" value="AT-HOOK MOTIF NUCLEAR-LOCALIZED PROTEIN 9"/>
    <property type="match status" value="1"/>
</dbReference>
<dbReference type="SUPFAM" id="SSF117856">
    <property type="entry name" value="AF0104/ALDC/Ptd012-like"/>
    <property type="match status" value="1"/>
</dbReference>
<reference evidence="9 10" key="1">
    <citation type="journal article" date="2020" name="Nat. Commun.">
        <title>Genome of Tripterygium wilfordii and identification of cytochrome P450 involved in triptolide biosynthesis.</title>
        <authorList>
            <person name="Tu L."/>
            <person name="Su P."/>
            <person name="Zhang Z."/>
            <person name="Gao L."/>
            <person name="Wang J."/>
            <person name="Hu T."/>
            <person name="Zhou J."/>
            <person name="Zhang Y."/>
            <person name="Zhao Y."/>
            <person name="Liu Y."/>
            <person name="Song Y."/>
            <person name="Tong Y."/>
            <person name="Lu Y."/>
            <person name="Yang J."/>
            <person name="Xu C."/>
            <person name="Jia M."/>
            <person name="Peters R.J."/>
            <person name="Huang L."/>
            <person name="Gao W."/>
        </authorList>
    </citation>
    <scope>NUCLEOTIDE SEQUENCE [LARGE SCALE GENOMIC DNA]</scope>
    <source>
        <strain evidence="10">cv. XIE 37</strain>
        <tissue evidence="9">Leaf</tissue>
    </source>
</reference>
<feature type="region of interest" description="Disordered" evidence="7">
    <location>
        <begin position="269"/>
        <end position="332"/>
    </location>
</feature>
<sequence>MEPREGMNSGVTVIGAEAPSTYHVAPRTENLSQIAGPPEVFASPVTVGLPGIPEKKKRGRPRKYAPDGSPVAPLSPTPISSSAPHGGEFAAGKRSKAWSGKLEKKQKRMGMENSGDSVASSAGASFTPHVITVNNGEDVLMRIMSFSQQGPRAICILSANGSVSNVTLRQPDTSGGTLTYEGRFEILSLTGSFMPSQIHGSRSRSGGVSVTLASPNGQVVGGGVAGLLIAASSVQVVIGSFLPSNHQEPKLRKLATGTPSITIPASVPEKEEGISGHGPQNNNIAQPGGSSSSVPPIPSIRETWAAMQAERAAQEARKAATDINKTSLDPKP</sequence>
<comment type="caution">
    <text evidence="9">The sequence shown here is derived from an EMBL/GenBank/DDBJ whole genome shotgun (WGS) entry which is preliminary data.</text>
</comment>
<dbReference type="EMBL" id="JAAARO010000017">
    <property type="protein sequence ID" value="KAF5732958.1"/>
    <property type="molecule type" value="Genomic_DNA"/>
</dbReference>
<gene>
    <name evidence="9" type="ORF">HS088_TW17G00491</name>
</gene>
<protein>
    <recommendedName>
        <fullName evidence="6">AT-hook motif nuclear-localized protein</fullName>
    </recommendedName>
</protein>
<dbReference type="InParanoid" id="A0A7J7CFM2"/>
<evidence type="ECO:0000256" key="5">
    <source>
        <dbReference type="ARBA" id="ARBA00023242"/>
    </source>
</evidence>
<dbReference type="InterPro" id="IPR005175">
    <property type="entry name" value="PPC_dom"/>
</dbReference>
<keyword evidence="10" id="KW-1185">Reference proteome</keyword>
<dbReference type="GO" id="GO:0005634">
    <property type="term" value="C:nucleus"/>
    <property type="evidence" value="ECO:0007669"/>
    <property type="project" value="UniProtKB-SubCell"/>
</dbReference>
<keyword evidence="4 6" id="KW-0804">Transcription</keyword>
<proteinExistence type="predicted"/>
<dbReference type="PROSITE" id="PS51742">
    <property type="entry name" value="PPC"/>
    <property type="match status" value="1"/>
</dbReference>
<evidence type="ECO:0000256" key="4">
    <source>
        <dbReference type="ARBA" id="ARBA00023163"/>
    </source>
</evidence>
<evidence type="ECO:0000313" key="10">
    <source>
        <dbReference type="Proteomes" id="UP000593562"/>
    </source>
</evidence>
<dbReference type="GO" id="GO:0003680">
    <property type="term" value="F:minor groove of adenine-thymine-rich DNA binding"/>
    <property type="evidence" value="ECO:0007669"/>
    <property type="project" value="UniProtKB-UniRule"/>
</dbReference>
<keyword evidence="3 6" id="KW-0238">DNA-binding</keyword>
<name>A0A7J7CFM2_TRIWF</name>
<evidence type="ECO:0000256" key="3">
    <source>
        <dbReference type="ARBA" id="ARBA00023125"/>
    </source>
</evidence>
<comment type="subcellular location">
    <subcellularLocation>
        <location evidence="1 6">Nucleus</location>
    </subcellularLocation>
</comment>
<feature type="region of interest" description="Disordered" evidence="7">
    <location>
        <begin position="42"/>
        <end position="122"/>
    </location>
</feature>
<dbReference type="InterPro" id="IPR039605">
    <property type="entry name" value="AHL"/>
</dbReference>